<comment type="similarity">
    <text evidence="1 7">Belongs to the cytochrome P450 family.</text>
</comment>
<dbReference type="Gene3D" id="1.10.630.10">
    <property type="entry name" value="Cytochrome P450"/>
    <property type="match status" value="1"/>
</dbReference>
<keyword evidence="3 7" id="KW-0479">Metal-binding</keyword>
<keyword evidence="4 7" id="KW-0560">Oxidoreductase</keyword>
<evidence type="ECO:0000256" key="4">
    <source>
        <dbReference type="ARBA" id="ARBA00023002"/>
    </source>
</evidence>
<dbReference type="InterPro" id="IPR002397">
    <property type="entry name" value="Cyt_P450_B"/>
</dbReference>
<dbReference type="Pfam" id="PF00067">
    <property type="entry name" value="p450"/>
    <property type="match status" value="1"/>
</dbReference>
<dbReference type="PROSITE" id="PS00086">
    <property type="entry name" value="CYTOCHROME_P450"/>
    <property type="match status" value="1"/>
</dbReference>
<dbReference type="PANTHER" id="PTHR46696:SF1">
    <property type="entry name" value="CYTOCHROME P450 YJIB-RELATED"/>
    <property type="match status" value="1"/>
</dbReference>
<reference evidence="8 9" key="1">
    <citation type="submission" date="2021-06" db="EMBL/GenBank/DDBJ databases">
        <title>Actinomycetes sequencing.</title>
        <authorList>
            <person name="Shan Q."/>
        </authorList>
    </citation>
    <scope>NUCLEOTIDE SEQUENCE [LARGE SCALE GENOMIC DNA]</scope>
    <source>
        <strain evidence="8 9">NEAU-G5</strain>
    </source>
</reference>
<keyword evidence="9" id="KW-1185">Reference proteome</keyword>
<accession>A0ABS6AXA1</accession>
<name>A0ABS6AXA1_9NOCA</name>
<keyword evidence="6 7" id="KW-0503">Monooxygenase</keyword>
<keyword evidence="2 7" id="KW-0349">Heme</keyword>
<dbReference type="InterPro" id="IPR036396">
    <property type="entry name" value="Cyt_P450_sf"/>
</dbReference>
<dbReference type="PRINTS" id="PR00359">
    <property type="entry name" value="BP450"/>
</dbReference>
<sequence>MTIDSEVRRYPFNPPFRLDIDPALVALRREEPIVRVRMPYGGDGWLVTRYEDVKFVLADPRFSRAATVDREDIPRVLAQPSRPNTLLSMDPPDHTRLRRLVAKAFTGRRVEQLRPRAQQIVDERLDALEKHGAPADLVAELALPLPVTIICEMLGVPPSDQHRFRDFSDAALSTTAYTADEIAAARAGLEAYLAEVVAARRADPTGGGDDLLGALVTARDEDDRLTEAELVQLGITLLIAGHETTASQIANFAYTLLTMPGQWERLRREPELMPGAIEELLRYVQLGSGGAAFGRVATEDLELRGVTVRAGETVFVNTQSANRDESVFDAAAELDLARSHNPHIAFGHGVHHCLGAQLARVELQVTFESLLRRFPGLTLAVAPEEVPFKTGLLVRGPKALPVSW</sequence>
<evidence type="ECO:0000256" key="7">
    <source>
        <dbReference type="RuleBase" id="RU000461"/>
    </source>
</evidence>
<dbReference type="InterPro" id="IPR017972">
    <property type="entry name" value="Cyt_P450_CS"/>
</dbReference>
<dbReference type="PRINTS" id="PR00385">
    <property type="entry name" value="P450"/>
</dbReference>
<keyword evidence="5 7" id="KW-0408">Iron</keyword>
<comment type="caution">
    <text evidence="8">The sequence shown here is derived from an EMBL/GenBank/DDBJ whole genome shotgun (WGS) entry which is preliminary data.</text>
</comment>
<dbReference type="RefSeq" id="WP_215917027.1">
    <property type="nucleotide sequence ID" value="NZ_JAHKNI010000003.1"/>
</dbReference>
<dbReference type="PANTHER" id="PTHR46696">
    <property type="entry name" value="P450, PUTATIVE (EUROFUNG)-RELATED"/>
    <property type="match status" value="1"/>
</dbReference>
<evidence type="ECO:0000256" key="6">
    <source>
        <dbReference type="ARBA" id="ARBA00023033"/>
    </source>
</evidence>
<dbReference type="CDD" id="cd11031">
    <property type="entry name" value="Cyp158A-like"/>
    <property type="match status" value="1"/>
</dbReference>
<evidence type="ECO:0000256" key="2">
    <source>
        <dbReference type="ARBA" id="ARBA00022617"/>
    </source>
</evidence>
<evidence type="ECO:0000256" key="1">
    <source>
        <dbReference type="ARBA" id="ARBA00010617"/>
    </source>
</evidence>
<evidence type="ECO:0000313" key="9">
    <source>
        <dbReference type="Proteomes" id="UP000733379"/>
    </source>
</evidence>
<dbReference type="EMBL" id="JAHKNI010000003">
    <property type="protein sequence ID" value="MBU3062146.1"/>
    <property type="molecule type" value="Genomic_DNA"/>
</dbReference>
<evidence type="ECO:0000256" key="3">
    <source>
        <dbReference type="ARBA" id="ARBA00022723"/>
    </source>
</evidence>
<organism evidence="8 9">
    <name type="scientific">Nocardia albiluteola</name>
    <dbReference type="NCBI Taxonomy" id="2842303"/>
    <lineage>
        <taxon>Bacteria</taxon>
        <taxon>Bacillati</taxon>
        <taxon>Actinomycetota</taxon>
        <taxon>Actinomycetes</taxon>
        <taxon>Mycobacteriales</taxon>
        <taxon>Nocardiaceae</taxon>
        <taxon>Nocardia</taxon>
    </lineage>
</organism>
<protein>
    <submittedName>
        <fullName evidence="8">Cytochrome P450</fullName>
    </submittedName>
</protein>
<proteinExistence type="inferred from homology"/>
<gene>
    <name evidence="8" type="ORF">KO481_11490</name>
</gene>
<evidence type="ECO:0000313" key="8">
    <source>
        <dbReference type="EMBL" id="MBU3062146.1"/>
    </source>
</evidence>
<dbReference type="Proteomes" id="UP000733379">
    <property type="component" value="Unassembled WGS sequence"/>
</dbReference>
<evidence type="ECO:0000256" key="5">
    <source>
        <dbReference type="ARBA" id="ARBA00023004"/>
    </source>
</evidence>
<dbReference type="SUPFAM" id="SSF48264">
    <property type="entry name" value="Cytochrome P450"/>
    <property type="match status" value="1"/>
</dbReference>
<dbReference type="InterPro" id="IPR001128">
    <property type="entry name" value="Cyt_P450"/>
</dbReference>